<organism evidence="2 3">
    <name type="scientific">Orchesella dallaii</name>
    <dbReference type="NCBI Taxonomy" id="48710"/>
    <lineage>
        <taxon>Eukaryota</taxon>
        <taxon>Metazoa</taxon>
        <taxon>Ecdysozoa</taxon>
        <taxon>Arthropoda</taxon>
        <taxon>Hexapoda</taxon>
        <taxon>Collembola</taxon>
        <taxon>Entomobryomorpha</taxon>
        <taxon>Entomobryoidea</taxon>
        <taxon>Orchesellidae</taxon>
        <taxon>Orchesellinae</taxon>
        <taxon>Orchesella</taxon>
    </lineage>
</organism>
<feature type="transmembrane region" description="Helical" evidence="1">
    <location>
        <begin position="44"/>
        <end position="64"/>
    </location>
</feature>
<evidence type="ECO:0008006" key="4">
    <source>
        <dbReference type="Google" id="ProtNLM"/>
    </source>
</evidence>
<keyword evidence="1" id="KW-1133">Transmembrane helix</keyword>
<sequence length="344" mass="39238">MGFGEAYINLQLLYQNYFTSAVYYDEESAQIIANPKLKKRWKMFSWNLTEFRVLISVLYCIYRINRMIREYERSGTIDPEEIVIYFGASGAILQALATFYHIEQDPTEVIYIGSQILQLNGIKNRGWPTSTRLPDTQELIGYGLAIVFFNFPIIAFVIPWIMMVDLINTHLVDIIPDIPRKLMASFSYSILIFFGANICSTFLLLIASCCQDRHVKREQSKTSTFEGEILMDRHSAIDLNDNFKRRRKLYLQLRLLMEQSNRLAVVFIPTMAGVGMLLCVILNYALITFSGKEGLLFAWSLAAIVLEGKVEGEMGTEAGSLHASNWVHDWAVLLGKTGYSIGDE</sequence>
<keyword evidence="3" id="KW-1185">Reference proteome</keyword>
<name>A0ABP1S8L5_9HEXA</name>
<keyword evidence="1" id="KW-0812">Transmembrane</keyword>
<dbReference type="EMBL" id="CAXLJM020000164">
    <property type="protein sequence ID" value="CAL8145652.1"/>
    <property type="molecule type" value="Genomic_DNA"/>
</dbReference>
<evidence type="ECO:0000313" key="2">
    <source>
        <dbReference type="EMBL" id="CAL8145652.1"/>
    </source>
</evidence>
<feature type="transmembrane region" description="Helical" evidence="1">
    <location>
        <begin position="182"/>
        <end position="207"/>
    </location>
</feature>
<comment type="caution">
    <text evidence="2">The sequence shown here is derived from an EMBL/GenBank/DDBJ whole genome shotgun (WGS) entry which is preliminary data.</text>
</comment>
<proteinExistence type="predicted"/>
<protein>
    <recommendedName>
        <fullName evidence="4">Odorant receptor</fullName>
    </recommendedName>
</protein>
<accession>A0ABP1S8L5</accession>
<dbReference type="Proteomes" id="UP001642540">
    <property type="component" value="Unassembled WGS sequence"/>
</dbReference>
<feature type="transmembrane region" description="Helical" evidence="1">
    <location>
        <begin position="263"/>
        <end position="287"/>
    </location>
</feature>
<feature type="transmembrane region" description="Helical" evidence="1">
    <location>
        <begin position="139"/>
        <end position="162"/>
    </location>
</feature>
<gene>
    <name evidence="2" type="ORF">ODALV1_LOCUS30561</name>
</gene>
<reference evidence="2 3" key="1">
    <citation type="submission" date="2024-08" db="EMBL/GenBank/DDBJ databases">
        <authorList>
            <person name="Cucini C."/>
            <person name="Frati F."/>
        </authorList>
    </citation>
    <scope>NUCLEOTIDE SEQUENCE [LARGE SCALE GENOMIC DNA]</scope>
</reference>
<evidence type="ECO:0000256" key="1">
    <source>
        <dbReference type="SAM" id="Phobius"/>
    </source>
</evidence>
<keyword evidence="1" id="KW-0472">Membrane</keyword>
<evidence type="ECO:0000313" key="3">
    <source>
        <dbReference type="Proteomes" id="UP001642540"/>
    </source>
</evidence>